<proteinExistence type="predicted"/>
<evidence type="ECO:0000313" key="2">
    <source>
        <dbReference type="Proteomes" id="UP001281447"/>
    </source>
</evidence>
<reference evidence="1 2" key="1">
    <citation type="submission" date="2023-10" db="EMBL/GenBank/DDBJ databases">
        <title>Virgibacillus halophilus 5B73C genome.</title>
        <authorList>
            <person name="Miliotis G."/>
            <person name="Sengupta P."/>
            <person name="Hameed A."/>
            <person name="Chuvochina M."/>
            <person name="Mcdonagh F."/>
            <person name="Simpson A.C."/>
            <person name="Singh N.K."/>
            <person name="Rekha P.D."/>
            <person name="Raman K."/>
            <person name="Hugenholtz P."/>
            <person name="Venkateswaran K."/>
        </authorList>
    </citation>
    <scope>NUCLEOTIDE SEQUENCE [LARGE SCALE GENOMIC DNA]</scope>
    <source>
        <strain evidence="1 2">5B73C</strain>
    </source>
</reference>
<sequence>MNTLTYLPTSLTSNFEDNIILMEDVEFTMSKEQLKQITMLHNEGWHFKKIANEVKRDPFEVIIALLHQVRHRKEMRPFAWVEK</sequence>
<evidence type="ECO:0000313" key="1">
    <source>
        <dbReference type="EMBL" id="MDY0396804.1"/>
    </source>
</evidence>
<accession>A0ABU5CE57</accession>
<gene>
    <name evidence="1" type="ORF">RWE15_24020</name>
</gene>
<protein>
    <recommendedName>
        <fullName evidence="3">Helix-turn-helix domain-containing protein</fullName>
    </recommendedName>
</protein>
<dbReference type="EMBL" id="JAWDIP010000004">
    <property type="protein sequence ID" value="MDY0396804.1"/>
    <property type="molecule type" value="Genomic_DNA"/>
</dbReference>
<dbReference type="Proteomes" id="UP001281447">
    <property type="component" value="Unassembled WGS sequence"/>
</dbReference>
<dbReference type="RefSeq" id="WP_390356877.1">
    <property type="nucleotide sequence ID" value="NZ_JBHUIZ010000014.1"/>
</dbReference>
<comment type="caution">
    <text evidence="1">The sequence shown here is derived from an EMBL/GenBank/DDBJ whole genome shotgun (WGS) entry which is preliminary data.</text>
</comment>
<organism evidence="1 2">
    <name type="scientific">Tigheibacillus halophilus</name>
    <dbReference type="NCBI Taxonomy" id="361280"/>
    <lineage>
        <taxon>Bacteria</taxon>
        <taxon>Bacillati</taxon>
        <taxon>Bacillota</taxon>
        <taxon>Bacilli</taxon>
        <taxon>Bacillales</taxon>
        <taxon>Bacillaceae</taxon>
        <taxon>Tigheibacillus</taxon>
    </lineage>
</organism>
<name>A0ABU5CE57_9BACI</name>
<evidence type="ECO:0008006" key="3">
    <source>
        <dbReference type="Google" id="ProtNLM"/>
    </source>
</evidence>
<keyword evidence="2" id="KW-1185">Reference proteome</keyword>